<dbReference type="InterPro" id="IPR044644">
    <property type="entry name" value="DinF-like"/>
</dbReference>
<feature type="transmembrane region" description="Helical" evidence="6">
    <location>
        <begin position="449"/>
        <end position="471"/>
    </location>
</feature>
<dbReference type="GO" id="GO:0016020">
    <property type="term" value="C:membrane"/>
    <property type="evidence" value="ECO:0007669"/>
    <property type="project" value="UniProtKB-SubCell"/>
</dbReference>
<dbReference type="PANTHER" id="PTHR42893:SF9">
    <property type="entry name" value="PROTEIN DETOXIFICATION 46, CHLOROPLASTIC"/>
    <property type="match status" value="1"/>
</dbReference>
<keyword evidence="7" id="KW-0732">Signal</keyword>
<dbReference type="EMBL" id="CAICTM010001765">
    <property type="protein sequence ID" value="CAB9526033.1"/>
    <property type="molecule type" value="Genomic_DNA"/>
</dbReference>
<reference evidence="8" key="1">
    <citation type="submission" date="2020-06" db="EMBL/GenBank/DDBJ databases">
        <authorList>
            <consortium name="Plant Systems Biology data submission"/>
        </authorList>
    </citation>
    <scope>NUCLEOTIDE SEQUENCE</scope>
    <source>
        <strain evidence="8">D6</strain>
    </source>
</reference>
<name>A0A9N8HX87_9STRA</name>
<feature type="transmembrane region" description="Helical" evidence="6">
    <location>
        <begin position="231"/>
        <end position="258"/>
    </location>
</feature>
<feature type="transmembrane region" description="Helical" evidence="6">
    <location>
        <begin position="296"/>
        <end position="316"/>
    </location>
</feature>
<dbReference type="PANTHER" id="PTHR42893">
    <property type="entry name" value="PROTEIN DETOXIFICATION 44, CHLOROPLASTIC-RELATED"/>
    <property type="match status" value="1"/>
</dbReference>
<feature type="chain" id="PRO_5040277076" evidence="7">
    <location>
        <begin position="23"/>
        <end position="591"/>
    </location>
</feature>
<evidence type="ECO:0000313" key="9">
    <source>
        <dbReference type="Proteomes" id="UP001153069"/>
    </source>
</evidence>
<dbReference type="PROSITE" id="PS51257">
    <property type="entry name" value="PROKAR_LIPOPROTEIN"/>
    <property type="match status" value="1"/>
</dbReference>
<feature type="signal peptide" evidence="7">
    <location>
        <begin position="1"/>
        <end position="22"/>
    </location>
</feature>
<evidence type="ECO:0000256" key="3">
    <source>
        <dbReference type="ARBA" id="ARBA00022692"/>
    </source>
</evidence>
<evidence type="ECO:0000256" key="4">
    <source>
        <dbReference type="ARBA" id="ARBA00022989"/>
    </source>
</evidence>
<feature type="transmembrane region" description="Helical" evidence="6">
    <location>
        <begin position="518"/>
        <end position="535"/>
    </location>
</feature>
<proteinExistence type="inferred from homology"/>
<dbReference type="GO" id="GO:0015297">
    <property type="term" value="F:antiporter activity"/>
    <property type="evidence" value="ECO:0007669"/>
    <property type="project" value="InterPro"/>
</dbReference>
<feature type="transmembrane region" description="Helical" evidence="6">
    <location>
        <begin position="491"/>
        <end position="511"/>
    </location>
</feature>
<dbReference type="GO" id="GO:0042910">
    <property type="term" value="F:xenobiotic transmembrane transporter activity"/>
    <property type="evidence" value="ECO:0007669"/>
    <property type="project" value="InterPro"/>
</dbReference>
<comment type="similarity">
    <text evidence="2">Belongs to the multi antimicrobial extrusion (MATE) (TC 2.A.66.1) family.</text>
</comment>
<evidence type="ECO:0000256" key="1">
    <source>
        <dbReference type="ARBA" id="ARBA00004141"/>
    </source>
</evidence>
<evidence type="ECO:0000313" key="8">
    <source>
        <dbReference type="EMBL" id="CAB9526033.1"/>
    </source>
</evidence>
<evidence type="ECO:0000256" key="2">
    <source>
        <dbReference type="ARBA" id="ARBA00010199"/>
    </source>
</evidence>
<keyword evidence="5 6" id="KW-0472">Membrane</keyword>
<evidence type="ECO:0000256" key="7">
    <source>
        <dbReference type="SAM" id="SignalP"/>
    </source>
</evidence>
<organism evidence="8 9">
    <name type="scientific">Seminavis robusta</name>
    <dbReference type="NCBI Taxonomy" id="568900"/>
    <lineage>
        <taxon>Eukaryota</taxon>
        <taxon>Sar</taxon>
        <taxon>Stramenopiles</taxon>
        <taxon>Ochrophyta</taxon>
        <taxon>Bacillariophyta</taxon>
        <taxon>Bacillariophyceae</taxon>
        <taxon>Bacillariophycidae</taxon>
        <taxon>Naviculales</taxon>
        <taxon>Naviculaceae</taxon>
        <taxon>Seminavis</taxon>
    </lineage>
</organism>
<gene>
    <name evidence="8" type="ORF">SEMRO_1767_G296280.1</name>
</gene>
<keyword evidence="3 6" id="KW-0812">Transmembrane</keyword>
<dbReference type="Proteomes" id="UP001153069">
    <property type="component" value="Unassembled WGS sequence"/>
</dbReference>
<dbReference type="AlphaFoldDB" id="A0A9N8HX87"/>
<keyword evidence="9" id="KW-1185">Reference proteome</keyword>
<sequence length="591" mass="62908">MMARVGGRLVCFVAALIACCHSFQLHPRALVVQRPPPPSFVSFDSSFGKHHRQPLRRSGIFAASVDEADLDLPVERNNLTAALVEQENSALTEDATALAPPPPQYPPTPTLRECLAFTLPALGIYTCPPLMSLIDASFIGRLSSSLELASLGPASTISDSAPLPLLFLSIAATNLIAKSFAQNDTEALARVTRTALTMGTVGGIVTTILLYQNALPLSLLYCGGSNSAGGLAAYCTQYVAIRALALPFVVVTTIAQAICIGTKDTKTPMLSVALAGGLNLLGDLILVGWLKQGIAGAAWATAVSQVLAAGLLLRVLKKRGFLEKQQPQSTQQQPGSNTKNAKQWDTAQQILSFVPFLFVMSVKIGWHNSCAATAATLGGAQAAAHTALVSVGMLCFTFGDVGSSLSQAFLPAFVRQPQQQSTAEEEGRKKNKNEPLFDLDAAMPTIKQLLRCTLSISTTVVLLSSIIIGIFGGQITGDPLVLAEMRRTLPWIATALSLHGTAVSLEGFLLARKKLRGLTVFYTFLAATIVAWQFFTRRWGLGLGAVWGCYIWVSGSRVVTFAALGGLLRPQRMWKSLRQKLTSRAAAGTVS</sequence>
<comment type="subcellular location">
    <subcellularLocation>
        <location evidence="1">Membrane</location>
        <topology evidence="1">Multi-pass membrane protein</topology>
    </subcellularLocation>
</comment>
<dbReference type="Pfam" id="PF01554">
    <property type="entry name" value="MatE"/>
    <property type="match status" value="1"/>
</dbReference>
<accession>A0A9N8HX87</accession>
<dbReference type="InterPro" id="IPR002528">
    <property type="entry name" value="MATE_fam"/>
</dbReference>
<dbReference type="OrthoDB" id="423427at2759"/>
<keyword evidence="4 6" id="KW-1133">Transmembrane helix</keyword>
<evidence type="ECO:0000256" key="5">
    <source>
        <dbReference type="ARBA" id="ARBA00023136"/>
    </source>
</evidence>
<protein>
    <submittedName>
        <fullName evidence="8">Protein DETOXIFICATION</fullName>
    </submittedName>
</protein>
<feature type="transmembrane region" description="Helical" evidence="6">
    <location>
        <begin position="270"/>
        <end position="290"/>
    </location>
</feature>
<evidence type="ECO:0000256" key="6">
    <source>
        <dbReference type="SAM" id="Phobius"/>
    </source>
</evidence>
<feature type="transmembrane region" description="Helical" evidence="6">
    <location>
        <begin position="541"/>
        <end position="568"/>
    </location>
</feature>
<comment type="caution">
    <text evidence="8">The sequence shown here is derived from an EMBL/GenBank/DDBJ whole genome shotgun (WGS) entry which is preliminary data.</text>
</comment>